<keyword evidence="1" id="KW-0812">Transmembrane</keyword>
<evidence type="ECO:0000256" key="1">
    <source>
        <dbReference type="SAM" id="Phobius"/>
    </source>
</evidence>
<dbReference type="EMBL" id="QRAP01000004">
    <property type="protein sequence ID" value="RDK91887.1"/>
    <property type="molecule type" value="Genomic_DNA"/>
</dbReference>
<gene>
    <name evidence="2" type="ORF">C8D90_10431</name>
</gene>
<dbReference type="OrthoDB" id="6631697at2"/>
<accession>A0A370QRK3</accession>
<reference evidence="2 3" key="1">
    <citation type="submission" date="2018-07" db="EMBL/GenBank/DDBJ databases">
        <title>Genomic Encyclopedia of Type Strains, Phase IV (KMG-IV): sequencing the most valuable type-strain genomes for metagenomic binning, comparative biology and taxonomic classification.</title>
        <authorList>
            <person name="Goeker M."/>
        </authorList>
    </citation>
    <scope>NUCLEOTIDE SEQUENCE [LARGE SCALE GENOMIC DNA]</scope>
    <source>
        <strain evidence="2 3">DSM 103736</strain>
    </source>
</reference>
<evidence type="ECO:0000313" key="3">
    <source>
        <dbReference type="Proteomes" id="UP000254848"/>
    </source>
</evidence>
<proteinExistence type="predicted"/>
<dbReference type="RefSeq" id="WP_115458224.1">
    <property type="nucleotide sequence ID" value="NZ_QRAP01000004.1"/>
</dbReference>
<keyword evidence="1" id="KW-0472">Membrane</keyword>
<keyword evidence="1" id="KW-1133">Transmembrane helix</keyword>
<dbReference type="AlphaFoldDB" id="A0A370QRK3"/>
<keyword evidence="3" id="KW-1185">Reference proteome</keyword>
<organism evidence="2 3">
    <name type="scientific">Enterobacillus tribolii</name>
    <dbReference type="NCBI Taxonomy" id="1487935"/>
    <lineage>
        <taxon>Bacteria</taxon>
        <taxon>Pseudomonadati</taxon>
        <taxon>Pseudomonadota</taxon>
        <taxon>Gammaproteobacteria</taxon>
        <taxon>Enterobacterales</taxon>
        <taxon>Hafniaceae</taxon>
        <taxon>Enterobacillus</taxon>
    </lineage>
</organism>
<name>A0A370QRK3_9GAMM</name>
<sequence>MLKKKFVWKNKKLSSGTAIIILVVITLILVCGGGGAYWYYFIEVPRQEQEALRIQQEQKIQSDIAAVNAFYEKTLAGGNYLQVISLLHEINRSRLLLDSIGFIEKDFICNMKNCSFDYELAENTIYNTPQKPFYGEYYDVSLIGAGESKNQRGSSSGTKKNEDVFSYKNLPGIKQSSLLAEYKKRESLVFQRCSNIVNYINGYNSVFSSMPGPDRKTKLLSMDKYPQSPVMSTEKSLGTKVHYYGMLSAPLTLTIKETDIPHLVSIIQGLAYKESFIINGIELNEREGYKISGVMVCAN</sequence>
<protein>
    <submittedName>
        <fullName evidence="2">Uncharacterized protein</fullName>
    </submittedName>
</protein>
<feature type="transmembrane region" description="Helical" evidence="1">
    <location>
        <begin position="20"/>
        <end position="40"/>
    </location>
</feature>
<dbReference type="Proteomes" id="UP000254848">
    <property type="component" value="Unassembled WGS sequence"/>
</dbReference>
<evidence type="ECO:0000313" key="2">
    <source>
        <dbReference type="EMBL" id="RDK91887.1"/>
    </source>
</evidence>
<comment type="caution">
    <text evidence="2">The sequence shown here is derived from an EMBL/GenBank/DDBJ whole genome shotgun (WGS) entry which is preliminary data.</text>
</comment>